<gene>
    <name evidence="3" type="ORF">ONZ51_g11931</name>
</gene>
<accession>A0AAD7TGM2</accession>
<feature type="compositionally biased region" description="Low complexity" evidence="1">
    <location>
        <begin position="169"/>
        <end position="188"/>
    </location>
</feature>
<dbReference type="Proteomes" id="UP001215151">
    <property type="component" value="Unassembled WGS sequence"/>
</dbReference>
<reference evidence="3" key="1">
    <citation type="submission" date="2022-11" db="EMBL/GenBank/DDBJ databases">
        <title>Genome Sequence of Cubamyces cubensis.</title>
        <authorList>
            <person name="Buettner E."/>
        </authorList>
    </citation>
    <scope>NUCLEOTIDE SEQUENCE</scope>
    <source>
        <strain evidence="3">MPL-01</strain>
    </source>
</reference>
<feature type="chain" id="PRO_5042076452" evidence="2">
    <location>
        <begin position="19"/>
        <end position="221"/>
    </location>
</feature>
<organism evidence="3 4">
    <name type="scientific">Trametes cubensis</name>
    <dbReference type="NCBI Taxonomy" id="1111947"/>
    <lineage>
        <taxon>Eukaryota</taxon>
        <taxon>Fungi</taxon>
        <taxon>Dikarya</taxon>
        <taxon>Basidiomycota</taxon>
        <taxon>Agaricomycotina</taxon>
        <taxon>Agaricomycetes</taxon>
        <taxon>Polyporales</taxon>
        <taxon>Polyporaceae</taxon>
        <taxon>Trametes</taxon>
    </lineage>
</organism>
<comment type="caution">
    <text evidence="3">The sequence shown here is derived from an EMBL/GenBank/DDBJ whole genome shotgun (WGS) entry which is preliminary data.</text>
</comment>
<keyword evidence="2" id="KW-0732">Signal</keyword>
<dbReference type="AlphaFoldDB" id="A0AAD7TGM2"/>
<feature type="region of interest" description="Disordered" evidence="1">
    <location>
        <begin position="169"/>
        <end position="201"/>
    </location>
</feature>
<evidence type="ECO:0000256" key="1">
    <source>
        <dbReference type="SAM" id="MobiDB-lite"/>
    </source>
</evidence>
<keyword evidence="4" id="KW-1185">Reference proteome</keyword>
<proteinExistence type="predicted"/>
<sequence length="221" mass="23689">MASMYLYSIAFLIAFALAQSSDENPPVINPHSETIWMVGTVQNVAWDITGIDVWDDAGHPLTGKVILGYLIDSESQHLWEDEPLAQGIPFLQKETEVVVPDVPTGTTYFIALEGDSGNWGQLFTIINPTEPSGIAPPSSLVISTVPANFTSSTRSSIITTPAVMNSTSLLSSSTVPSNPSNTASASPTETKQPSNAGERMPNPRAVLTLPFVIWMACKIIL</sequence>
<dbReference type="EMBL" id="JAPEVG010000635">
    <property type="protein sequence ID" value="KAJ8456765.1"/>
    <property type="molecule type" value="Genomic_DNA"/>
</dbReference>
<evidence type="ECO:0000313" key="3">
    <source>
        <dbReference type="EMBL" id="KAJ8456765.1"/>
    </source>
</evidence>
<evidence type="ECO:0000256" key="2">
    <source>
        <dbReference type="SAM" id="SignalP"/>
    </source>
</evidence>
<feature type="signal peptide" evidence="2">
    <location>
        <begin position="1"/>
        <end position="18"/>
    </location>
</feature>
<name>A0AAD7TGM2_9APHY</name>
<evidence type="ECO:0000313" key="4">
    <source>
        <dbReference type="Proteomes" id="UP001215151"/>
    </source>
</evidence>
<protein>
    <submittedName>
        <fullName evidence="3">Uncharacterized protein</fullName>
    </submittedName>
</protein>